<dbReference type="PANTHER" id="PTHR47970:SF12">
    <property type="entry name" value="KINESIN FAMILY MEMBER 11"/>
    <property type="match status" value="1"/>
</dbReference>
<dbReference type="GO" id="GO:0007018">
    <property type="term" value="P:microtubule-based movement"/>
    <property type="evidence" value="ECO:0007669"/>
    <property type="project" value="InterPro"/>
</dbReference>
<dbReference type="InterPro" id="IPR047149">
    <property type="entry name" value="KIF11-like"/>
</dbReference>
<dbReference type="PRINTS" id="PR00380">
    <property type="entry name" value="KINESINHEAVY"/>
</dbReference>
<comment type="caution">
    <text evidence="7">Lacks conserved residue(s) required for the propagation of feature annotation.</text>
</comment>
<keyword evidence="6" id="KW-0206">Cytoskeleton</keyword>
<comment type="similarity">
    <text evidence="7">Belongs to the TRAFAC class myosin-kinesin ATPase superfamily. Kinesin family.</text>
</comment>
<accession>A0A9J6F6P1</accession>
<dbReference type="Pfam" id="PF00225">
    <property type="entry name" value="Kinesin"/>
    <property type="match status" value="1"/>
</dbReference>
<dbReference type="Gene3D" id="1.20.58.1980">
    <property type="match status" value="1"/>
</dbReference>
<keyword evidence="5" id="KW-0505">Motor protein</keyword>
<evidence type="ECO:0000256" key="2">
    <source>
        <dbReference type="ARBA" id="ARBA00022490"/>
    </source>
</evidence>
<keyword evidence="2" id="KW-0963">Cytoplasm</keyword>
<dbReference type="Gene3D" id="3.40.850.10">
    <property type="entry name" value="Kinesin motor domain"/>
    <property type="match status" value="1"/>
</dbReference>
<dbReference type="PROSITE" id="PS50067">
    <property type="entry name" value="KINESIN_MOTOR_2"/>
    <property type="match status" value="1"/>
</dbReference>
<evidence type="ECO:0000259" key="8">
    <source>
        <dbReference type="PROSITE" id="PS50067"/>
    </source>
</evidence>
<dbReference type="OrthoDB" id="3176171at2759"/>
<dbReference type="GO" id="GO:0008017">
    <property type="term" value="F:microtubule binding"/>
    <property type="evidence" value="ECO:0007669"/>
    <property type="project" value="InterPro"/>
</dbReference>
<dbReference type="InterPro" id="IPR027417">
    <property type="entry name" value="P-loop_NTPase"/>
</dbReference>
<dbReference type="SUPFAM" id="SSF52540">
    <property type="entry name" value="P-loop containing nucleoside triphosphate hydrolases"/>
    <property type="match status" value="1"/>
</dbReference>
<dbReference type="GO" id="GO:0090307">
    <property type="term" value="P:mitotic spindle assembly"/>
    <property type="evidence" value="ECO:0007669"/>
    <property type="project" value="TreeGrafter"/>
</dbReference>
<evidence type="ECO:0000256" key="7">
    <source>
        <dbReference type="PROSITE-ProRule" id="PRU00283"/>
    </source>
</evidence>
<dbReference type="VEuPathDB" id="VectorBase:HLOH_042404"/>
<comment type="caution">
    <text evidence="9">The sequence shown here is derived from an EMBL/GenBank/DDBJ whole genome shotgun (WGS) entry which is preliminary data.</text>
</comment>
<keyword evidence="4" id="KW-0067">ATP-binding</keyword>
<dbReference type="GO" id="GO:0005524">
    <property type="term" value="F:ATP binding"/>
    <property type="evidence" value="ECO:0007669"/>
    <property type="project" value="UniProtKB-KW"/>
</dbReference>
<dbReference type="GO" id="GO:0008574">
    <property type="term" value="F:plus-end-directed microtubule motor activity"/>
    <property type="evidence" value="ECO:0007669"/>
    <property type="project" value="TreeGrafter"/>
</dbReference>
<dbReference type="EMBL" id="JABSTR010000001">
    <property type="protein sequence ID" value="KAH9359870.1"/>
    <property type="molecule type" value="Genomic_DNA"/>
</dbReference>
<proteinExistence type="inferred from homology"/>
<keyword evidence="3" id="KW-0547">Nucleotide-binding</keyword>
<dbReference type="AlphaFoldDB" id="A0A9J6F6P1"/>
<evidence type="ECO:0000256" key="6">
    <source>
        <dbReference type="ARBA" id="ARBA00023212"/>
    </source>
</evidence>
<evidence type="ECO:0000313" key="10">
    <source>
        <dbReference type="Proteomes" id="UP000821853"/>
    </source>
</evidence>
<sequence length="257" mass="28308">MWSIVFLSLPHPTDVSSCDEYLLIPLNSQKIKMGITRAVEVTLDKRKILVNDGFAQEWAVCKSFDKALEPEAKQFFRETEATSAAGKTFTMEGEWSNANLIPRTLQQLLEELHAHDDTSRLKNYEDSNRNASVAAPVLEKGAAKRLAAATLLNAASLRSHTAFSVTVRIRETITGNISQSLLTLGRVITALVGKAPRVPCRESKLTGLLHDSLGGRIIATVSAGMSGLDKTLSTLHYTHLAQNITNWPEVTQKRTKR</sequence>
<feature type="domain" description="Kinesin motor" evidence="8">
    <location>
        <begin position="174"/>
        <end position="244"/>
    </location>
</feature>
<dbReference type="GO" id="GO:0005876">
    <property type="term" value="C:spindle microtubule"/>
    <property type="evidence" value="ECO:0007669"/>
    <property type="project" value="TreeGrafter"/>
</dbReference>
<dbReference type="GO" id="GO:0005634">
    <property type="term" value="C:nucleus"/>
    <property type="evidence" value="ECO:0007669"/>
    <property type="project" value="TreeGrafter"/>
</dbReference>
<dbReference type="SMART" id="SM00129">
    <property type="entry name" value="KISc"/>
    <property type="match status" value="1"/>
</dbReference>
<evidence type="ECO:0000256" key="3">
    <source>
        <dbReference type="ARBA" id="ARBA00022741"/>
    </source>
</evidence>
<dbReference type="InterPro" id="IPR036961">
    <property type="entry name" value="Kinesin_motor_dom_sf"/>
</dbReference>
<keyword evidence="10" id="KW-1185">Reference proteome</keyword>
<dbReference type="GO" id="GO:0051231">
    <property type="term" value="P:spindle elongation"/>
    <property type="evidence" value="ECO:0007669"/>
    <property type="project" value="TreeGrafter"/>
</dbReference>
<evidence type="ECO:0000313" key="9">
    <source>
        <dbReference type="EMBL" id="KAH9359870.1"/>
    </source>
</evidence>
<comment type="subcellular location">
    <subcellularLocation>
        <location evidence="1">Cytoplasm</location>
        <location evidence="1">Cytoskeleton</location>
    </subcellularLocation>
</comment>
<evidence type="ECO:0000256" key="5">
    <source>
        <dbReference type="ARBA" id="ARBA00023175"/>
    </source>
</evidence>
<protein>
    <recommendedName>
        <fullName evidence="8">Kinesin motor domain-containing protein</fullName>
    </recommendedName>
</protein>
<gene>
    <name evidence="9" type="ORF">HPB48_014418</name>
</gene>
<dbReference type="InterPro" id="IPR001752">
    <property type="entry name" value="Kinesin_motor_dom"/>
</dbReference>
<name>A0A9J6F6P1_HAELO</name>
<organism evidence="9 10">
    <name type="scientific">Haemaphysalis longicornis</name>
    <name type="common">Bush tick</name>
    <dbReference type="NCBI Taxonomy" id="44386"/>
    <lineage>
        <taxon>Eukaryota</taxon>
        <taxon>Metazoa</taxon>
        <taxon>Ecdysozoa</taxon>
        <taxon>Arthropoda</taxon>
        <taxon>Chelicerata</taxon>
        <taxon>Arachnida</taxon>
        <taxon>Acari</taxon>
        <taxon>Parasitiformes</taxon>
        <taxon>Ixodida</taxon>
        <taxon>Ixodoidea</taxon>
        <taxon>Ixodidae</taxon>
        <taxon>Haemaphysalinae</taxon>
        <taxon>Haemaphysalis</taxon>
    </lineage>
</organism>
<dbReference type="PANTHER" id="PTHR47970">
    <property type="entry name" value="KINESIN-LIKE PROTEIN KIF11"/>
    <property type="match status" value="1"/>
</dbReference>
<dbReference type="GO" id="GO:0072686">
    <property type="term" value="C:mitotic spindle"/>
    <property type="evidence" value="ECO:0007669"/>
    <property type="project" value="TreeGrafter"/>
</dbReference>
<dbReference type="Proteomes" id="UP000821853">
    <property type="component" value="Chromosome 1"/>
</dbReference>
<evidence type="ECO:0000256" key="4">
    <source>
        <dbReference type="ARBA" id="ARBA00022840"/>
    </source>
</evidence>
<reference evidence="9 10" key="1">
    <citation type="journal article" date="2020" name="Cell">
        <title>Large-Scale Comparative Analyses of Tick Genomes Elucidate Their Genetic Diversity and Vector Capacities.</title>
        <authorList>
            <consortium name="Tick Genome and Microbiome Consortium (TIGMIC)"/>
            <person name="Jia N."/>
            <person name="Wang J."/>
            <person name="Shi W."/>
            <person name="Du L."/>
            <person name="Sun Y."/>
            <person name="Zhan W."/>
            <person name="Jiang J.F."/>
            <person name="Wang Q."/>
            <person name="Zhang B."/>
            <person name="Ji P."/>
            <person name="Bell-Sakyi L."/>
            <person name="Cui X.M."/>
            <person name="Yuan T.T."/>
            <person name="Jiang B.G."/>
            <person name="Yang W.F."/>
            <person name="Lam T.T."/>
            <person name="Chang Q.C."/>
            <person name="Ding S.J."/>
            <person name="Wang X.J."/>
            <person name="Zhu J.G."/>
            <person name="Ruan X.D."/>
            <person name="Zhao L."/>
            <person name="Wei J.T."/>
            <person name="Ye R.Z."/>
            <person name="Que T.C."/>
            <person name="Du C.H."/>
            <person name="Zhou Y.H."/>
            <person name="Cheng J.X."/>
            <person name="Dai P.F."/>
            <person name="Guo W.B."/>
            <person name="Han X.H."/>
            <person name="Huang E.J."/>
            <person name="Li L.F."/>
            <person name="Wei W."/>
            <person name="Gao Y.C."/>
            <person name="Liu J.Z."/>
            <person name="Shao H.Z."/>
            <person name="Wang X."/>
            <person name="Wang C.C."/>
            <person name="Yang T.C."/>
            <person name="Huo Q.B."/>
            <person name="Li W."/>
            <person name="Chen H.Y."/>
            <person name="Chen S.E."/>
            <person name="Zhou L.G."/>
            <person name="Ni X.B."/>
            <person name="Tian J.H."/>
            <person name="Sheng Y."/>
            <person name="Liu T."/>
            <person name="Pan Y.S."/>
            <person name="Xia L.Y."/>
            <person name="Li J."/>
            <person name="Zhao F."/>
            <person name="Cao W.C."/>
        </authorList>
    </citation>
    <scope>NUCLEOTIDE SEQUENCE [LARGE SCALE GENOMIC DNA]</scope>
    <source>
        <strain evidence="9">HaeL-2018</strain>
    </source>
</reference>
<evidence type="ECO:0000256" key="1">
    <source>
        <dbReference type="ARBA" id="ARBA00004245"/>
    </source>
</evidence>